<evidence type="ECO:0000256" key="6">
    <source>
        <dbReference type="ARBA" id="ARBA00023295"/>
    </source>
</evidence>
<comment type="similarity">
    <text evidence="2">Belongs to the glycosyl hydrolase 3 family.</text>
</comment>
<comment type="catalytic activity">
    <reaction evidence="1">
        <text>Hydrolysis of terminal, non-reducing beta-D-glucosyl residues with release of beta-D-glucose.</text>
        <dbReference type="EC" id="3.2.1.21"/>
    </reaction>
</comment>
<dbReference type="InterPro" id="IPR051915">
    <property type="entry name" value="Cellulose_Degrad_GH3"/>
</dbReference>
<evidence type="ECO:0000256" key="5">
    <source>
        <dbReference type="ARBA" id="ARBA00022801"/>
    </source>
</evidence>
<evidence type="ECO:0000259" key="8">
    <source>
        <dbReference type="Pfam" id="PF01915"/>
    </source>
</evidence>
<dbReference type="PANTHER" id="PTHR30620">
    <property type="entry name" value="PERIPLASMIC BETA-GLUCOSIDASE-RELATED"/>
    <property type="match status" value="1"/>
</dbReference>
<dbReference type="PRINTS" id="PR00133">
    <property type="entry name" value="GLHYDRLASE3"/>
</dbReference>
<comment type="caution">
    <text evidence="9">The sequence shown here is derived from an EMBL/GenBank/DDBJ whole genome shotgun (WGS) entry which is preliminary data.</text>
</comment>
<accession>A0A9D2S055</accession>
<dbReference type="EC" id="3.2.1.21" evidence="3"/>
<evidence type="ECO:0000259" key="7">
    <source>
        <dbReference type="Pfam" id="PF00933"/>
    </source>
</evidence>
<reference evidence="9" key="2">
    <citation type="submission" date="2021-04" db="EMBL/GenBank/DDBJ databases">
        <authorList>
            <person name="Gilroy R."/>
        </authorList>
    </citation>
    <scope>NUCLEOTIDE SEQUENCE</scope>
    <source>
        <strain evidence="9">ChiBcolR8-3208</strain>
    </source>
</reference>
<evidence type="ECO:0000256" key="1">
    <source>
        <dbReference type="ARBA" id="ARBA00000448"/>
    </source>
</evidence>
<dbReference type="Proteomes" id="UP000824214">
    <property type="component" value="Unassembled WGS sequence"/>
</dbReference>
<dbReference type="SUPFAM" id="SSF52279">
    <property type="entry name" value="Beta-D-glucan exohydrolase, C-terminal domain"/>
    <property type="match status" value="1"/>
</dbReference>
<dbReference type="Pfam" id="PF01915">
    <property type="entry name" value="Glyco_hydro_3_C"/>
    <property type="match status" value="1"/>
</dbReference>
<sequence>MSNQQYTLYPNKNGPAIGTAAVPVLQEDSLFFKDSARTGSLLPYEDWRLPAQARAEDLASRLSVEEIAGLMMYSPHQVVPSLPGGRFSGTYEGKDFPESGAQKWDLTDQQKRFLTKDHIRHVLAAGLENAAVAAQWNNRLQALAEELPWGIPVNISSDPRHSASKSGAEYKTGGGDVSKWPEGLGMAATFDPQLCRQFGETVSREYRAMGITTALFPQIDLATEPRWMRFEDTFGTHPAQVTELGKVYCDSLQTTQGSPDGWGKDSVCAMAKHWPGGGPCEAGRDAHYAYGKYAVYPGKNLKTHLRPFTQGTFQLEGPTKSVSALMPYYSVSWQQDTKNGKNVGNSYSQYLIQDLLRQTYAYDGVVCTDWGITADPAPAMDSFGSRCFGVEDLTEAQRHLLALENGVDQFGGNSDIRPILEAYRLGCEKYGEEKMRARMEESAVRLLRNMFRCGLFENPYLDPREAEEIVGCEAFCKAGYEAQLKSLVLLKNQGALPVNGRKKVYIPTRTVKPRKNFFRGLDPERVVQPVEKVLVEKYFQWVDTPQEADFALVFIESPLTDGYSAADAEAGGNGYLPISLQYRPYTATTARDPSIAGGDIREDFTNRGYRGKTNTAANESDLDLVLSAKKAMGDKPVVVVLRMHNPTVLWELEPSADAILVDFGVQQQAVLDLVSGKAEPSGLLPVELPANMETVEAHCEDVPFDLEVYVDQAGNAYDYGFGLNWSGRIQDGRADRYPKDKL</sequence>
<dbReference type="AlphaFoldDB" id="A0A9D2S055"/>
<name>A0A9D2S055_9FIRM</name>
<evidence type="ECO:0000313" key="9">
    <source>
        <dbReference type="EMBL" id="HJB37805.1"/>
    </source>
</evidence>
<evidence type="ECO:0000313" key="10">
    <source>
        <dbReference type="Proteomes" id="UP000824214"/>
    </source>
</evidence>
<evidence type="ECO:0000256" key="2">
    <source>
        <dbReference type="ARBA" id="ARBA00005336"/>
    </source>
</evidence>
<dbReference type="PANTHER" id="PTHR30620:SF16">
    <property type="entry name" value="LYSOSOMAL BETA GLUCOSIDASE"/>
    <property type="match status" value="1"/>
</dbReference>
<proteinExistence type="inferred from homology"/>
<dbReference type="InterPro" id="IPR001764">
    <property type="entry name" value="Glyco_hydro_3_N"/>
</dbReference>
<dbReference type="Gene3D" id="3.20.20.300">
    <property type="entry name" value="Glycoside hydrolase, family 3, N-terminal domain"/>
    <property type="match status" value="1"/>
</dbReference>
<keyword evidence="4" id="KW-0732">Signal</keyword>
<keyword evidence="6" id="KW-0326">Glycosidase</keyword>
<protein>
    <recommendedName>
        <fullName evidence="3">beta-glucosidase</fullName>
        <ecNumber evidence="3">3.2.1.21</ecNumber>
    </recommendedName>
</protein>
<dbReference type="SUPFAM" id="SSF51445">
    <property type="entry name" value="(Trans)glycosidases"/>
    <property type="match status" value="1"/>
</dbReference>
<dbReference type="InterPro" id="IPR036962">
    <property type="entry name" value="Glyco_hydro_3_N_sf"/>
</dbReference>
<dbReference type="GO" id="GO:0008422">
    <property type="term" value="F:beta-glucosidase activity"/>
    <property type="evidence" value="ECO:0007669"/>
    <property type="project" value="UniProtKB-EC"/>
</dbReference>
<dbReference type="GO" id="GO:0009251">
    <property type="term" value="P:glucan catabolic process"/>
    <property type="evidence" value="ECO:0007669"/>
    <property type="project" value="TreeGrafter"/>
</dbReference>
<dbReference type="Pfam" id="PF00933">
    <property type="entry name" value="Glyco_hydro_3"/>
    <property type="match status" value="1"/>
</dbReference>
<dbReference type="InterPro" id="IPR002772">
    <property type="entry name" value="Glyco_hydro_3_C"/>
</dbReference>
<dbReference type="EMBL" id="DWXZ01000146">
    <property type="protein sequence ID" value="HJB37805.1"/>
    <property type="molecule type" value="Genomic_DNA"/>
</dbReference>
<gene>
    <name evidence="9" type="ORF">H9942_07020</name>
</gene>
<evidence type="ECO:0000256" key="4">
    <source>
        <dbReference type="ARBA" id="ARBA00022729"/>
    </source>
</evidence>
<organism evidence="9 10">
    <name type="scientific">Candidatus Acutalibacter ornithocaccae</name>
    <dbReference type="NCBI Taxonomy" id="2838416"/>
    <lineage>
        <taxon>Bacteria</taxon>
        <taxon>Bacillati</taxon>
        <taxon>Bacillota</taxon>
        <taxon>Clostridia</taxon>
        <taxon>Eubacteriales</taxon>
        <taxon>Acutalibacteraceae</taxon>
        <taxon>Acutalibacter</taxon>
    </lineage>
</organism>
<feature type="domain" description="Glycoside hydrolase family 3 C-terminal" evidence="8">
    <location>
        <begin position="487"/>
        <end position="724"/>
    </location>
</feature>
<dbReference type="InterPro" id="IPR017853">
    <property type="entry name" value="GH"/>
</dbReference>
<keyword evidence="5 9" id="KW-0378">Hydrolase</keyword>
<evidence type="ECO:0000256" key="3">
    <source>
        <dbReference type="ARBA" id="ARBA00012744"/>
    </source>
</evidence>
<dbReference type="Gene3D" id="3.40.50.1700">
    <property type="entry name" value="Glycoside hydrolase family 3 C-terminal domain"/>
    <property type="match status" value="1"/>
</dbReference>
<feature type="domain" description="Glycoside hydrolase family 3 N-terminal" evidence="7">
    <location>
        <begin position="107"/>
        <end position="373"/>
    </location>
</feature>
<dbReference type="InterPro" id="IPR036881">
    <property type="entry name" value="Glyco_hydro_3_C_sf"/>
</dbReference>
<reference evidence="9" key="1">
    <citation type="journal article" date="2021" name="PeerJ">
        <title>Extensive microbial diversity within the chicken gut microbiome revealed by metagenomics and culture.</title>
        <authorList>
            <person name="Gilroy R."/>
            <person name="Ravi A."/>
            <person name="Getino M."/>
            <person name="Pursley I."/>
            <person name="Horton D.L."/>
            <person name="Alikhan N.F."/>
            <person name="Baker D."/>
            <person name="Gharbi K."/>
            <person name="Hall N."/>
            <person name="Watson M."/>
            <person name="Adriaenssens E.M."/>
            <person name="Foster-Nyarko E."/>
            <person name="Jarju S."/>
            <person name="Secka A."/>
            <person name="Antonio M."/>
            <person name="Oren A."/>
            <person name="Chaudhuri R.R."/>
            <person name="La Ragione R."/>
            <person name="Hildebrand F."/>
            <person name="Pallen M.J."/>
        </authorList>
    </citation>
    <scope>NUCLEOTIDE SEQUENCE</scope>
    <source>
        <strain evidence="9">ChiBcolR8-3208</strain>
    </source>
</reference>